<evidence type="ECO:0000313" key="2">
    <source>
        <dbReference type="Proteomes" id="UP000191008"/>
    </source>
</evidence>
<sequence length="67" mass="8197">MRIPTSIFFTKKLTYDKTNFLHQIHVNKILHIPKKPKESFNKNRSSFPTMITKLRLHTFFWNFIKVF</sequence>
<protein>
    <submittedName>
        <fullName evidence="1">Uncharacterized protein</fullName>
    </submittedName>
</protein>
<dbReference type="Proteomes" id="UP000191008">
    <property type="component" value="Unassembled WGS sequence"/>
</dbReference>
<evidence type="ECO:0000313" key="1">
    <source>
        <dbReference type="EMBL" id="OOV43436.1"/>
    </source>
</evidence>
<organism evidence="1 2">
    <name type="scientific">Leptospira kirschneri serovar Pomona</name>
    <dbReference type="NCBI Taxonomy" id="561005"/>
    <lineage>
        <taxon>Bacteria</taxon>
        <taxon>Pseudomonadati</taxon>
        <taxon>Spirochaetota</taxon>
        <taxon>Spirochaetia</taxon>
        <taxon>Leptospirales</taxon>
        <taxon>Leptospiraceae</taxon>
        <taxon>Leptospira</taxon>
    </lineage>
</organism>
<accession>A0A1T1DRI9</accession>
<reference evidence="1 2" key="1">
    <citation type="submission" date="2017-02" db="EMBL/GenBank/DDBJ databases">
        <title>Comparative genomic analysis of Brazilian Leptospira kirschneri strains of different serogroups.</title>
        <authorList>
            <person name="Moreno L.Z."/>
            <person name="Miraglia F."/>
            <person name="Kremer F.S."/>
            <person name="Eslabao M.R."/>
            <person name="Lilenbaum W."/>
            <person name="Dellagostin O.A."/>
            <person name="Moreno A.M."/>
        </authorList>
    </citation>
    <scope>NUCLEOTIDE SEQUENCE [LARGE SCALE GENOMIC DNA]</scope>
    <source>
        <strain evidence="1 2">M110/06</strain>
    </source>
</reference>
<gene>
    <name evidence="1" type="ORF">B1J93_07895</name>
</gene>
<proteinExistence type="predicted"/>
<dbReference type="EMBL" id="MVIT01000059">
    <property type="protein sequence ID" value="OOV43436.1"/>
    <property type="molecule type" value="Genomic_DNA"/>
</dbReference>
<name>A0A1T1DRI9_9LEPT</name>
<comment type="caution">
    <text evidence="1">The sequence shown here is derived from an EMBL/GenBank/DDBJ whole genome shotgun (WGS) entry which is preliminary data.</text>
</comment>
<dbReference type="AlphaFoldDB" id="A0A1T1DRI9"/>